<protein>
    <submittedName>
        <fullName evidence="1">Uncharacterized protein</fullName>
    </submittedName>
</protein>
<organism evidence="1 2">
    <name type="scientific">Cinnamomum micranthum f. kanehirae</name>
    <dbReference type="NCBI Taxonomy" id="337451"/>
    <lineage>
        <taxon>Eukaryota</taxon>
        <taxon>Viridiplantae</taxon>
        <taxon>Streptophyta</taxon>
        <taxon>Embryophyta</taxon>
        <taxon>Tracheophyta</taxon>
        <taxon>Spermatophyta</taxon>
        <taxon>Magnoliopsida</taxon>
        <taxon>Magnoliidae</taxon>
        <taxon>Laurales</taxon>
        <taxon>Lauraceae</taxon>
        <taxon>Cinnamomum</taxon>
    </lineage>
</organism>
<reference evidence="1 2" key="1">
    <citation type="journal article" date="2019" name="Nat. Plants">
        <title>Stout camphor tree genome fills gaps in understanding of flowering plant genome evolution.</title>
        <authorList>
            <person name="Chaw S.M."/>
            <person name="Liu Y.C."/>
            <person name="Wu Y.W."/>
            <person name="Wang H.Y."/>
            <person name="Lin C.I."/>
            <person name="Wu C.S."/>
            <person name="Ke H.M."/>
            <person name="Chang L.Y."/>
            <person name="Hsu C.Y."/>
            <person name="Yang H.T."/>
            <person name="Sudianto E."/>
            <person name="Hsu M.H."/>
            <person name="Wu K.P."/>
            <person name="Wang L.N."/>
            <person name="Leebens-Mack J.H."/>
            <person name="Tsai I.J."/>
        </authorList>
    </citation>
    <scope>NUCLEOTIDE SEQUENCE [LARGE SCALE GENOMIC DNA]</scope>
    <source>
        <strain evidence="2">cv. Chaw 1501</strain>
        <tissue evidence="1">Young leaves</tissue>
    </source>
</reference>
<sequence length="109" mass="12285">MRSLEIFDGFLRRKAGFSGGEEPVRRKKKHFAAVKVKPKFPSFPFHAELGFFFSFSRTARFPKLPPPLFSSHIRLHPPSPPFTAANVCGLSFSAQAQGCMLYPESQIEI</sequence>
<dbReference type="EMBL" id="QPKB01000001">
    <property type="protein sequence ID" value="RWR71952.1"/>
    <property type="molecule type" value="Genomic_DNA"/>
</dbReference>
<name>A0A443N0A5_9MAGN</name>
<evidence type="ECO:0000313" key="2">
    <source>
        <dbReference type="Proteomes" id="UP000283530"/>
    </source>
</evidence>
<gene>
    <name evidence="1" type="ORF">CKAN_00014000</name>
</gene>
<keyword evidence="2" id="KW-1185">Reference proteome</keyword>
<comment type="caution">
    <text evidence="1">The sequence shown here is derived from an EMBL/GenBank/DDBJ whole genome shotgun (WGS) entry which is preliminary data.</text>
</comment>
<evidence type="ECO:0000313" key="1">
    <source>
        <dbReference type="EMBL" id="RWR71952.1"/>
    </source>
</evidence>
<dbReference type="Proteomes" id="UP000283530">
    <property type="component" value="Unassembled WGS sequence"/>
</dbReference>
<accession>A0A443N0A5</accession>
<proteinExistence type="predicted"/>
<dbReference type="AlphaFoldDB" id="A0A443N0A5"/>